<gene>
    <name evidence="2" type="ORF">E8E13_004904</name>
</gene>
<protein>
    <recommendedName>
        <fullName evidence="1">Tautomerase cis-CaaD-like domain-containing protein</fullName>
    </recommendedName>
</protein>
<organism evidence="2 3">
    <name type="scientific">Curvularia kusanoi</name>
    <name type="common">Cochliobolus kusanoi</name>
    <dbReference type="NCBI Taxonomy" id="90978"/>
    <lineage>
        <taxon>Eukaryota</taxon>
        <taxon>Fungi</taxon>
        <taxon>Dikarya</taxon>
        <taxon>Ascomycota</taxon>
        <taxon>Pezizomycotina</taxon>
        <taxon>Dothideomycetes</taxon>
        <taxon>Pleosporomycetidae</taxon>
        <taxon>Pleosporales</taxon>
        <taxon>Pleosporineae</taxon>
        <taxon>Pleosporaceae</taxon>
        <taxon>Curvularia</taxon>
    </lineage>
</organism>
<dbReference type="Pfam" id="PF14832">
    <property type="entry name" value="Tautomerase_3"/>
    <property type="match status" value="1"/>
</dbReference>
<dbReference type="AlphaFoldDB" id="A0A9P4W7B3"/>
<reference evidence="2" key="1">
    <citation type="submission" date="2019-04" db="EMBL/GenBank/DDBJ databases">
        <title>Sequencing of skin fungus with MAO and IRED activity.</title>
        <authorList>
            <person name="Marsaioli A.J."/>
            <person name="Bonatto J.M.C."/>
            <person name="Reis Junior O."/>
        </authorList>
    </citation>
    <scope>NUCLEOTIDE SEQUENCE</scope>
    <source>
        <strain evidence="2">30M1</strain>
    </source>
</reference>
<dbReference type="OrthoDB" id="9981319at2759"/>
<dbReference type="EMBL" id="SWKU01000009">
    <property type="protein sequence ID" value="KAF3003507.1"/>
    <property type="molecule type" value="Genomic_DNA"/>
</dbReference>
<evidence type="ECO:0000313" key="3">
    <source>
        <dbReference type="Proteomes" id="UP000801428"/>
    </source>
</evidence>
<proteinExistence type="predicted"/>
<accession>A0A9P4W7B3</accession>
<sequence length="195" mass="21358">MPLYQIHHSAPLTPSQQTLLAQGITSLHCSTFSAPSAFVNMTFHYNPPVSTPSSTPTTTIYVGGTPHRTNYILGHLRPRRNNAEKLAAVVRGITALWNEHVRSSISASTYTPKDSSAHLDNKAHLDATARLDDPLALHNVFLMEDIVAGAEQGFLLPPAGRDLEWARENMGAFEGRAREGDESMGVLVREYKGKL</sequence>
<dbReference type="Gene3D" id="3.30.429.10">
    <property type="entry name" value="Macrophage Migration Inhibitory Factor"/>
    <property type="match status" value="1"/>
</dbReference>
<dbReference type="InterPro" id="IPR014347">
    <property type="entry name" value="Tautomerase/MIF_sf"/>
</dbReference>
<dbReference type="Proteomes" id="UP000801428">
    <property type="component" value="Unassembled WGS sequence"/>
</dbReference>
<comment type="caution">
    <text evidence="2">The sequence shown here is derived from an EMBL/GenBank/DDBJ whole genome shotgun (WGS) entry which is preliminary data.</text>
</comment>
<evidence type="ECO:0000259" key="1">
    <source>
        <dbReference type="Pfam" id="PF14832"/>
    </source>
</evidence>
<feature type="domain" description="Tautomerase cis-CaaD-like" evidence="1">
    <location>
        <begin position="1"/>
        <end position="99"/>
    </location>
</feature>
<evidence type="ECO:0000313" key="2">
    <source>
        <dbReference type="EMBL" id="KAF3003507.1"/>
    </source>
</evidence>
<keyword evidence="3" id="KW-1185">Reference proteome</keyword>
<dbReference type="InterPro" id="IPR028116">
    <property type="entry name" value="Cis-CaaD-like"/>
</dbReference>
<name>A0A9P4W7B3_CURKU</name>